<name>A0A137RLG0_9FLAO</name>
<feature type="transmembrane region" description="Helical" evidence="1">
    <location>
        <begin position="277"/>
        <end position="300"/>
    </location>
</feature>
<accession>A0A137RLG0</accession>
<feature type="transmembrane region" description="Helical" evidence="1">
    <location>
        <begin position="12"/>
        <end position="31"/>
    </location>
</feature>
<dbReference type="STRING" id="1548749.LS48_00500"/>
<organism evidence="2 3">
    <name type="scientific">Aequorivita aquimaris</name>
    <dbReference type="NCBI Taxonomy" id="1548749"/>
    <lineage>
        <taxon>Bacteria</taxon>
        <taxon>Pseudomonadati</taxon>
        <taxon>Bacteroidota</taxon>
        <taxon>Flavobacteriia</taxon>
        <taxon>Flavobacteriales</taxon>
        <taxon>Flavobacteriaceae</taxon>
        <taxon>Aequorivita</taxon>
    </lineage>
</organism>
<evidence type="ECO:0000313" key="3">
    <source>
        <dbReference type="Proteomes" id="UP000070138"/>
    </source>
</evidence>
<gene>
    <name evidence="2" type="ORF">LS48_00500</name>
</gene>
<keyword evidence="3" id="KW-1185">Reference proteome</keyword>
<evidence type="ECO:0000313" key="2">
    <source>
        <dbReference type="EMBL" id="KXO00995.1"/>
    </source>
</evidence>
<reference evidence="2 3" key="2">
    <citation type="journal article" date="2016" name="Int. J. Syst. Evol. Microbiol.">
        <title>Vitellibacter aquimaris sp. nov., a marine bacterium isolated from seawater.</title>
        <authorList>
            <person name="Thevarajoo S."/>
            <person name="Selvaratnam C."/>
            <person name="Goh K.M."/>
            <person name="Hong K.W."/>
            <person name="Chan X.Y."/>
            <person name="Chan K.G."/>
            <person name="Chong C.S."/>
        </authorList>
    </citation>
    <scope>NUCLEOTIDE SEQUENCE [LARGE SCALE GENOMIC DNA]</scope>
    <source>
        <strain evidence="2 3">D-24</strain>
    </source>
</reference>
<dbReference type="RefSeq" id="WP_062618894.1">
    <property type="nucleotide sequence ID" value="NZ_JRWG01000001.1"/>
</dbReference>
<keyword evidence="1" id="KW-0472">Membrane</keyword>
<reference evidence="3" key="1">
    <citation type="submission" date="2014-10" db="EMBL/GenBank/DDBJ databases">
        <title>Genome sequencing of Vitellibacter sp. D-24.</title>
        <authorList>
            <person name="Thevarajoo S."/>
            <person name="Selvaratnam C."/>
            <person name="Goh K.M."/>
            <person name="Chong C.S."/>
        </authorList>
    </citation>
    <scope>NUCLEOTIDE SEQUENCE [LARGE SCALE GENOMIC DNA]</scope>
    <source>
        <strain evidence="3">D-24</strain>
    </source>
</reference>
<keyword evidence="1" id="KW-0812">Transmembrane</keyword>
<keyword evidence="1" id="KW-1133">Transmembrane helix</keyword>
<feature type="transmembrane region" description="Helical" evidence="1">
    <location>
        <begin position="51"/>
        <end position="71"/>
    </location>
</feature>
<dbReference type="OrthoDB" id="1414398at2"/>
<evidence type="ECO:0000256" key="1">
    <source>
        <dbReference type="SAM" id="Phobius"/>
    </source>
</evidence>
<proteinExistence type="predicted"/>
<sequence length="337" mass="39444">MKSKSFLKDLYSIIAFVISGAICAGLIFLLYDKYLNTLGFEENLKKLTSIYIGISGFLSAILMVFLAASAMRQKSYKAKIIHKISKTTQKMHNFRNIAEILFNSNIWLPGLKEYMEKDYADLTYFDVKEFYKGKSKLAIEFLQETHHFGETENLYLELKSLLMTDPKDKHIPETINYPIFYDNDIIEKWVEHKCGSGLWYVFGYKFGNYKESLNLEAVFERHREKILTLANTIDQDKFENSSFNEIFFSKLWEHLTKDVIPKLSQFQSHINRKTPRLIYYLYIVFFLLMVFGVLLPLTYLMLGFSVLAIIVGYSIVISTIFYVAVTFHIFLSKEVNR</sequence>
<feature type="transmembrane region" description="Helical" evidence="1">
    <location>
        <begin position="306"/>
        <end position="331"/>
    </location>
</feature>
<dbReference type="AlphaFoldDB" id="A0A137RLG0"/>
<protein>
    <submittedName>
        <fullName evidence="2">Uncharacterized protein</fullName>
    </submittedName>
</protein>
<dbReference type="Proteomes" id="UP000070138">
    <property type="component" value="Unassembled WGS sequence"/>
</dbReference>
<dbReference type="EMBL" id="JRWG01000001">
    <property type="protein sequence ID" value="KXO00995.1"/>
    <property type="molecule type" value="Genomic_DNA"/>
</dbReference>
<comment type="caution">
    <text evidence="2">The sequence shown here is derived from an EMBL/GenBank/DDBJ whole genome shotgun (WGS) entry which is preliminary data.</text>
</comment>